<dbReference type="EMBL" id="CP025791">
    <property type="protein sequence ID" value="AUP78526.1"/>
    <property type="molecule type" value="Genomic_DNA"/>
</dbReference>
<organism evidence="2 3">
    <name type="scientific">Flavivirga eckloniae</name>
    <dbReference type="NCBI Taxonomy" id="1803846"/>
    <lineage>
        <taxon>Bacteria</taxon>
        <taxon>Pseudomonadati</taxon>
        <taxon>Bacteroidota</taxon>
        <taxon>Flavobacteriia</taxon>
        <taxon>Flavobacteriales</taxon>
        <taxon>Flavobacteriaceae</taxon>
        <taxon>Flavivirga</taxon>
    </lineage>
</organism>
<evidence type="ECO:0000259" key="1">
    <source>
        <dbReference type="PROSITE" id="PS50093"/>
    </source>
</evidence>
<keyword evidence="3" id="KW-1185">Reference proteome</keyword>
<dbReference type="Gene3D" id="2.60.40.10">
    <property type="entry name" value="Immunoglobulins"/>
    <property type="match status" value="1"/>
</dbReference>
<sequence length="400" mass="43698">MKLKNKKMETKRITHMFFTILCFTLLTVSCDKEISYDEYSEAPIIENATLEITIDDHISRAVSIVATAEGNDYFEISWGDGITTQSTTGIESYNYVDAGNYTIKSVARKDGLVNQAVNKSVSVGLISNLTINSNVDPNDTDTVTLTLSALNATNYDIDWGDGTAVENTTTSTAVHTYAENGDYIVIVTAKATGFADISAQTQVSIVGTFVVVLNQDFETGDLSDWTESYPGALSIIEDPTNPANKVLKYDSTVSAGWDSNNRNFPETPDNVVVTFEFNYFTDNPTGWSDYIVLDSEAGKDVTGSTAFQHSGTVGSYRMRVEGGGVGEAFAPLSLNEWHAIKVVIDPIAETTTYTFDGNPGSAVVLNNLATAPYHNFDRIRFGHNGNNDYYLDNIKVSYVE</sequence>
<name>A0A2K9PNB9_9FLAO</name>
<dbReference type="AlphaFoldDB" id="A0A2K9PNB9"/>
<dbReference type="InterPro" id="IPR013783">
    <property type="entry name" value="Ig-like_fold"/>
</dbReference>
<dbReference type="InterPro" id="IPR000601">
    <property type="entry name" value="PKD_dom"/>
</dbReference>
<accession>A0A2K9PNB9</accession>
<dbReference type="KEGG" id="fek:C1H87_07305"/>
<evidence type="ECO:0000313" key="2">
    <source>
        <dbReference type="EMBL" id="AUP78526.1"/>
    </source>
</evidence>
<protein>
    <recommendedName>
        <fullName evidence="1">PKD domain-containing protein</fullName>
    </recommendedName>
</protein>
<dbReference type="InterPro" id="IPR035986">
    <property type="entry name" value="PKD_dom_sf"/>
</dbReference>
<evidence type="ECO:0000313" key="3">
    <source>
        <dbReference type="Proteomes" id="UP000235826"/>
    </source>
</evidence>
<dbReference type="PROSITE" id="PS50093">
    <property type="entry name" value="PKD"/>
    <property type="match status" value="1"/>
</dbReference>
<dbReference type="SUPFAM" id="SSF49299">
    <property type="entry name" value="PKD domain"/>
    <property type="match status" value="1"/>
</dbReference>
<proteinExistence type="predicted"/>
<dbReference type="Pfam" id="PF00801">
    <property type="entry name" value="PKD"/>
    <property type="match status" value="1"/>
</dbReference>
<dbReference type="PROSITE" id="PS51257">
    <property type="entry name" value="PROKAR_LIPOPROTEIN"/>
    <property type="match status" value="1"/>
</dbReference>
<dbReference type="Proteomes" id="UP000235826">
    <property type="component" value="Chromosome"/>
</dbReference>
<gene>
    <name evidence="2" type="ORF">C1H87_07305</name>
</gene>
<reference evidence="2 3" key="1">
    <citation type="submission" date="2018-01" db="EMBL/GenBank/DDBJ databases">
        <title>Complete genome sequence of Flavivirga eckloniae ECD14 isolated from seaweed Ecklonia cava.</title>
        <authorList>
            <person name="Lee J.H."/>
            <person name="Baik K.S."/>
            <person name="Seong C.N."/>
        </authorList>
    </citation>
    <scope>NUCLEOTIDE SEQUENCE [LARGE SCALE GENOMIC DNA]</scope>
    <source>
        <strain evidence="2 3">ECD14</strain>
    </source>
</reference>
<feature type="domain" description="PKD" evidence="1">
    <location>
        <begin position="151"/>
        <end position="205"/>
    </location>
</feature>